<dbReference type="Proteomes" id="UP000078542">
    <property type="component" value="Unassembled WGS sequence"/>
</dbReference>
<dbReference type="Pfam" id="PF16486">
    <property type="entry name" value="ArgoN"/>
    <property type="match status" value="1"/>
</dbReference>
<reference evidence="3 4" key="1">
    <citation type="submission" date="2016-03" db="EMBL/GenBank/DDBJ databases">
        <title>Cyphomyrmex costatus WGS genome.</title>
        <authorList>
            <person name="Nygaard S."/>
            <person name="Hu H."/>
            <person name="Boomsma J."/>
            <person name="Zhang G."/>
        </authorList>
    </citation>
    <scope>NUCLEOTIDE SEQUENCE [LARGE SCALE GENOMIC DNA]</scope>
    <source>
        <strain evidence="3">MS0001</strain>
        <tissue evidence="3">Whole body</tissue>
    </source>
</reference>
<gene>
    <name evidence="3" type="ORF">ALC62_14613</name>
</gene>
<dbReference type="SMART" id="SM00950">
    <property type="entry name" value="Piwi"/>
    <property type="match status" value="1"/>
</dbReference>
<dbReference type="Gene3D" id="2.170.260.10">
    <property type="entry name" value="paz domain"/>
    <property type="match status" value="1"/>
</dbReference>
<dbReference type="AlphaFoldDB" id="A0A151I8J5"/>
<dbReference type="Gene3D" id="3.30.420.10">
    <property type="entry name" value="Ribonuclease H-like superfamily/Ribonuclease H"/>
    <property type="match status" value="1"/>
</dbReference>
<dbReference type="PROSITE" id="PS50822">
    <property type="entry name" value="PIWI"/>
    <property type="match status" value="1"/>
</dbReference>
<dbReference type="STRING" id="456900.A0A151I8J5"/>
<evidence type="ECO:0000259" key="1">
    <source>
        <dbReference type="PROSITE" id="PS50821"/>
    </source>
</evidence>
<feature type="domain" description="PAZ" evidence="1">
    <location>
        <begin position="267"/>
        <end position="367"/>
    </location>
</feature>
<dbReference type="InterPro" id="IPR003100">
    <property type="entry name" value="PAZ_dom"/>
</dbReference>
<accession>A0A151I8J5</accession>
<feature type="non-terminal residue" evidence="3">
    <location>
        <position position="1"/>
    </location>
</feature>
<dbReference type="InterPro" id="IPR032472">
    <property type="entry name" value="ArgoL2"/>
</dbReference>
<dbReference type="CDD" id="cd02846">
    <property type="entry name" value="PAZ_argonaute_like"/>
    <property type="match status" value="1"/>
</dbReference>
<dbReference type="EMBL" id="KQ978346">
    <property type="protein sequence ID" value="KYM94762.1"/>
    <property type="molecule type" value="Genomic_DNA"/>
</dbReference>
<dbReference type="PROSITE" id="PS50821">
    <property type="entry name" value="PAZ"/>
    <property type="match status" value="1"/>
</dbReference>
<dbReference type="InterPro" id="IPR045246">
    <property type="entry name" value="Piwi_ago-like"/>
</dbReference>
<dbReference type="Pfam" id="PF02170">
    <property type="entry name" value="PAZ"/>
    <property type="match status" value="1"/>
</dbReference>
<dbReference type="InterPro" id="IPR003165">
    <property type="entry name" value="Piwi"/>
</dbReference>
<dbReference type="SUPFAM" id="SSF101690">
    <property type="entry name" value="PAZ domain"/>
    <property type="match status" value="1"/>
</dbReference>
<dbReference type="InterPro" id="IPR032474">
    <property type="entry name" value="Argonaute_N"/>
</dbReference>
<dbReference type="Gene3D" id="3.40.50.2300">
    <property type="match status" value="1"/>
</dbReference>
<dbReference type="Pfam" id="PF16488">
    <property type="entry name" value="ArgoL2"/>
    <property type="match status" value="1"/>
</dbReference>
<dbReference type="PANTHER" id="PTHR22891">
    <property type="entry name" value="EUKARYOTIC TRANSLATION INITIATION FACTOR 2C"/>
    <property type="match status" value="1"/>
</dbReference>
<evidence type="ECO:0000313" key="3">
    <source>
        <dbReference type="EMBL" id="KYM94762.1"/>
    </source>
</evidence>
<dbReference type="InterPro" id="IPR036397">
    <property type="entry name" value="RNaseH_sf"/>
</dbReference>
<dbReference type="InterPro" id="IPR012337">
    <property type="entry name" value="RNaseH-like_sf"/>
</dbReference>
<dbReference type="CDD" id="cd04657">
    <property type="entry name" value="Piwi_ago-like"/>
    <property type="match status" value="1"/>
</dbReference>
<dbReference type="InterPro" id="IPR036085">
    <property type="entry name" value="PAZ_dom_sf"/>
</dbReference>
<dbReference type="GO" id="GO:0003723">
    <property type="term" value="F:RNA binding"/>
    <property type="evidence" value="ECO:0007669"/>
    <property type="project" value="InterPro"/>
</dbReference>
<dbReference type="GO" id="GO:0034587">
    <property type="term" value="P:piRNA processing"/>
    <property type="evidence" value="ECO:0007669"/>
    <property type="project" value="UniProtKB-ARBA"/>
</dbReference>
<organism evidence="3 4">
    <name type="scientific">Cyphomyrmex costatus</name>
    <dbReference type="NCBI Taxonomy" id="456900"/>
    <lineage>
        <taxon>Eukaryota</taxon>
        <taxon>Metazoa</taxon>
        <taxon>Ecdysozoa</taxon>
        <taxon>Arthropoda</taxon>
        <taxon>Hexapoda</taxon>
        <taxon>Insecta</taxon>
        <taxon>Pterygota</taxon>
        <taxon>Neoptera</taxon>
        <taxon>Endopterygota</taxon>
        <taxon>Hymenoptera</taxon>
        <taxon>Apocrita</taxon>
        <taxon>Aculeata</taxon>
        <taxon>Formicoidea</taxon>
        <taxon>Formicidae</taxon>
        <taxon>Myrmicinae</taxon>
        <taxon>Cyphomyrmex</taxon>
    </lineage>
</organism>
<evidence type="ECO:0000313" key="4">
    <source>
        <dbReference type="Proteomes" id="UP000078542"/>
    </source>
</evidence>
<protein>
    <submittedName>
        <fullName evidence="3">Protein argonaute-2</fullName>
    </submittedName>
</protein>
<name>A0A151I8J5_9HYME</name>
<feature type="domain" description="Piwi" evidence="2">
    <location>
        <begin position="531"/>
        <end position="831"/>
    </location>
</feature>
<evidence type="ECO:0000259" key="2">
    <source>
        <dbReference type="PROSITE" id="PS50822"/>
    </source>
</evidence>
<proteinExistence type="predicted"/>
<dbReference type="SUPFAM" id="SSF53098">
    <property type="entry name" value="Ribonuclease H-like"/>
    <property type="match status" value="1"/>
</dbReference>
<sequence>QLSALALSDKFHKEKMEKSKMSSEQIQMYYDKIPKRKNLMSAGQMGRKITVFTNMFQIIFNDKFVTNAVHYDVSIRPVKEKPSKAGIEIKLPATLCRKIFEKCRLKHFGRRFPAFDGKKNVYSANDLPFPDNMRDVFSLSVGPDDNMKIKEFEITLKKVANIDLGWIKNLRPGFGSRAQTALQVLDVILRHGPEMMYDHVGRSLFWDIDMNNLLSPSVALGHGGFLSGSLGWKPYVNVDAAHKGFTTNINVLEYICGYVNATERNITYLQIKNNLTKIISFLRGLKVTYAIPNLPTSKRSYRVRDLCLDSCDSHKFAVGDVTYTITRYFREIKKYNIKRTDLPTLHVGNTSNGDKVLVPLELCSIIGGQAINKKLNESETAAMIKKTAMPAYERKRKIEEAFNKLKMNSSSVMEKEFHLSVSSQMQIVDARVLPPPELKYAYGSTSQVSKGIWRCQKFNEPKNLEKEKWTIIELTGHPITHEIQYFLKTLQEIAYQVGMKIEPPMQPFKSLSKFNTNEITTFFNKYCNLKLVIVVIPDNTDQIYGLIKKITEIDVGVLTQCVKFKTVKASNPTTIRNLLQKINSKLNGINHVLNRMPSCLSQCHFMLVGADVTHPAPDSKNIPSIAAVATSRNDSAFQYNVSLRLQPPKEEMILDLEAIILSQLNIYYLETKFLPKRLIYYRDGVSEGQLPQVMFYEINAIRNAIKMFNKGNIEITCLIVQKRHHVRLFPTNPQESDDRNRNVRAGTIVDTTITHPDHIDFYLVSHASIQGTARPTKYRCICNDSQFNEDQLEEMTYFLCHMYARCTRSVSYPAPTYYAHLAAFRGRTLLQGVESFNVTNLENEQKKFILKMGESPMYFV</sequence>
<keyword evidence="4" id="KW-1185">Reference proteome</keyword>
<dbReference type="Pfam" id="PF02171">
    <property type="entry name" value="Piwi"/>
    <property type="match status" value="1"/>
</dbReference>